<dbReference type="Proteomes" id="UP001148737">
    <property type="component" value="Unassembled WGS sequence"/>
</dbReference>
<accession>A0ACC1R307</accession>
<evidence type="ECO:0000313" key="2">
    <source>
        <dbReference type="Proteomes" id="UP001148737"/>
    </source>
</evidence>
<proteinExistence type="predicted"/>
<protein>
    <submittedName>
        <fullName evidence="1">Uncharacterized protein</fullName>
    </submittedName>
</protein>
<reference evidence="1" key="1">
    <citation type="submission" date="2022-07" db="EMBL/GenBank/DDBJ databases">
        <title>Genome Sequence of Lecanicillium saksenae.</title>
        <authorList>
            <person name="Buettner E."/>
        </authorList>
    </citation>
    <scope>NUCLEOTIDE SEQUENCE</scope>
    <source>
        <strain evidence="1">VT-O1</strain>
    </source>
</reference>
<evidence type="ECO:0000313" key="1">
    <source>
        <dbReference type="EMBL" id="KAJ3497594.1"/>
    </source>
</evidence>
<sequence length="760" mass="82861">MLADATDPLTAAGSMLRIVTSGVQLGTALQTYMELARDAEHELHDIVFDVNATASALKQLHIIIDADRDAKAAATSVFNDSGVREKASNSGNGGISGNAGESGTADAGLDPMGLERLTLMGKLAWPWLRPRILRCQKQLSWLKVSLLFTLQVASIAQSLLSGKRQSEETNLRQEMAVKLQKRRNSLLHGIAGKGAEKSSDGESQSSVSTSSSNVPSSKAGSVTQSHKTKGKACASGDQEQKRHSYLSSSSSSDGASQIVDLPDVAINSTTTKPEILGEGTGLKPAYIAKAVPKPGPALLAPVPLVTATALPTGIDAGSSGPQPAPDLFANTMKRPPETVSRQLPSYLSRWADRIFGSHGRYLEDEQSTTLEAYICENIATATWSDDFVHKVQFGHKRLLAGLRGLLKNRKEDQWISYLALSPEKRKTFDMATEIIVRGRNHEMTCAAIKEFAVRDGEPPFLLVFFSIGRKNEPIILHFEGQPYYLPFAACRSMKSLKHAIQDVCFSSSVRTSMLPFLHENRFELADDRKIVILPRFLDDFIKPGAHLHFLPHKDWQPRQFVPVARGRRSAPFAFGMGVPRMKHSGRVSPIGDSTTQSDTASRTDSTPSIRSAARSLLMDGVRVPAAALRDGLDIYRRPSHAVTVDYLSSWAKTKYKLGTFPAERINWEHMGMLYGPKYQQADGTEHCSTRRRASVVGCRCPSLYRDEDPGWLGMATGADVDPGLEVVDVDLETLKGEMSLDHWLKKLTNVSQAQAGAGSA</sequence>
<gene>
    <name evidence="1" type="ORF">NLG97_g1786</name>
</gene>
<name>A0ACC1R307_9HYPO</name>
<organism evidence="1 2">
    <name type="scientific">Lecanicillium saksenae</name>
    <dbReference type="NCBI Taxonomy" id="468837"/>
    <lineage>
        <taxon>Eukaryota</taxon>
        <taxon>Fungi</taxon>
        <taxon>Dikarya</taxon>
        <taxon>Ascomycota</taxon>
        <taxon>Pezizomycotina</taxon>
        <taxon>Sordariomycetes</taxon>
        <taxon>Hypocreomycetidae</taxon>
        <taxon>Hypocreales</taxon>
        <taxon>Cordycipitaceae</taxon>
        <taxon>Lecanicillium</taxon>
    </lineage>
</organism>
<dbReference type="EMBL" id="JANAKD010000101">
    <property type="protein sequence ID" value="KAJ3497594.1"/>
    <property type="molecule type" value="Genomic_DNA"/>
</dbReference>
<comment type="caution">
    <text evidence="1">The sequence shown here is derived from an EMBL/GenBank/DDBJ whole genome shotgun (WGS) entry which is preliminary data.</text>
</comment>
<keyword evidence="2" id="KW-1185">Reference proteome</keyword>